<keyword evidence="7" id="KW-1185">Reference proteome</keyword>
<dbReference type="InterPro" id="IPR018356">
    <property type="entry name" value="Tscrpt_reg_HTH_DeoR_CS"/>
</dbReference>
<dbReference type="InterPro" id="IPR001034">
    <property type="entry name" value="DeoR_HTH"/>
</dbReference>
<dbReference type="SMART" id="SM01134">
    <property type="entry name" value="DeoRC"/>
    <property type="match status" value="1"/>
</dbReference>
<gene>
    <name evidence="6" type="ORF">F0U60_42600</name>
</gene>
<evidence type="ECO:0000256" key="1">
    <source>
        <dbReference type="ARBA" id="ARBA00022491"/>
    </source>
</evidence>
<dbReference type="InterPro" id="IPR036388">
    <property type="entry name" value="WH-like_DNA-bd_sf"/>
</dbReference>
<organism evidence="6 7">
    <name type="scientific">Archangium minus</name>
    <dbReference type="NCBI Taxonomy" id="83450"/>
    <lineage>
        <taxon>Bacteria</taxon>
        <taxon>Pseudomonadati</taxon>
        <taxon>Myxococcota</taxon>
        <taxon>Myxococcia</taxon>
        <taxon>Myxococcales</taxon>
        <taxon>Cystobacterineae</taxon>
        <taxon>Archangiaceae</taxon>
        <taxon>Archangium</taxon>
    </lineage>
</organism>
<keyword evidence="1" id="KW-0678">Repressor</keyword>
<dbReference type="EMBL" id="CP043494">
    <property type="protein sequence ID" value="WNG50077.1"/>
    <property type="molecule type" value="Genomic_DNA"/>
</dbReference>
<dbReference type="Gene3D" id="1.10.10.10">
    <property type="entry name" value="Winged helix-like DNA-binding domain superfamily/Winged helix DNA-binding domain"/>
    <property type="match status" value="1"/>
</dbReference>
<dbReference type="InterPro" id="IPR036390">
    <property type="entry name" value="WH_DNA-bd_sf"/>
</dbReference>
<dbReference type="PROSITE" id="PS51000">
    <property type="entry name" value="HTH_DEOR_2"/>
    <property type="match status" value="1"/>
</dbReference>
<accession>A0ABY9X3V0</accession>
<dbReference type="InterPro" id="IPR037171">
    <property type="entry name" value="NagB/RpiA_transferase-like"/>
</dbReference>
<evidence type="ECO:0000313" key="6">
    <source>
        <dbReference type="EMBL" id="WNG50077.1"/>
    </source>
</evidence>
<dbReference type="SUPFAM" id="SSF46785">
    <property type="entry name" value="Winged helix' DNA-binding domain"/>
    <property type="match status" value="1"/>
</dbReference>
<dbReference type="Pfam" id="PF00455">
    <property type="entry name" value="DeoRC"/>
    <property type="match status" value="1"/>
</dbReference>
<sequence length="264" mass="27817">MSTQTSASPEAPAPVLLPEERRRVILEQLSQRGRVLATDLCRMLQVSEDTIRRDLRDLDEAGLLKRVHGGALPLTQGSVGRAFGVPQQEKQAVARIAAGLIRSGQVVFLDGGTTLLEVTRSLPSDLRATIVTPSPAVAVALAEYGGLEVHLVGGRLHPGSLTVVGAETVEALRRVRADLCLLGVCSLHAEVGISTAYAEEASTKRAMLESAAETVAVLTADKLGTVSPFVVAPVSRLTTLVTEASGTEAQLAPFHKLPLRILSA</sequence>
<evidence type="ECO:0000259" key="5">
    <source>
        <dbReference type="PROSITE" id="PS51000"/>
    </source>
</evidence>
<feature type="domain" description="HTH deoR-type" evidence="5">
    <location>
        <begin position="18"/>
        <end position="73"/>
    </location>
</feature>
<evidence type="ECO:0000256" key="4">
    <source>
        <dbReference type="ARBA" id="ARBA00023163"/>
    </source>
</evidence>
<keyword evidence="3" id="KW-0238">DNA-binding</keyword>
<dbReference type="Pfam" id="PF08220">
    <property type="entry name" value="HTH_DeoR"/>
    <property type="match status" value="1"/>
</dbReference>
<dbReference type="PANTHER" id="PTHR30363">
    <property type="entry name" value="HTH-TYPE TRANSCRIPTIONAL REGULATOR SRLR-RELATED"/>
    <property type="match status" value="1"/>
</dbReference>
<dbReference type="PRINTS" id="PR00037">
    <property type="entry name" value="HTHLACR"/>
</dbReference>
<dbReference type="PANTHER" id="PTHR30363:SF4">
    <property type="entry name" value="GLYCEROL-3-PHOSPHATE REGULON REPRESSOR"/>
    <property type="match status" value="1"/>
</dbReference>
<dbReference type="PROSITE" id="PS00894">
    <property type="entry name" value="HTH_DEOR_1"/>
    <property type="match status" value="1"/>
</dbReference>
<evidence type="ECO:0000256" key="3">
    <source>
        <dbReference type="ARBA" id="ARBA00023125"/>
    </source>
</evidence>
<dbReference type="InterPro" id="IPR050313">
    <property type="entry name" value="Carb_Metab_HTH_regulators"/>
</dbReference>
<name>A0ABY9X3V0_9BACT</name>
<dbReference type="RefSeq" id="WP_395808729.1">
    <property type="nucleotide sequence ID" value="NZ_CP043494.1"/>
</dbReference>
<dbReference type="SMART" id="SM00420">
    <property type="entry name" value="HTH_DEOR"/>
    <property type="match status" value="1"/>
</dbReference>
<evidence type="ECO:0000313" key="7">
    <source>
        <dbReference type="Proteomes" id="UP001611383"/>
    </source>
</evidence>
<proteinExistence type="predicted"/>
<reference evidence="6 7" key="1">
    <citation type="submission" date="2019-08" db="EMBL/GenBank/DDBJ databases">
        <title>Archangium and Cystobacter genomes.</title>
        <authorList>
            <person name="Chen I.-C.K."/>
            <person name="Wielgoss S."/>
        </authorList>
    </citation>
    <scope>NUCLEOTIDE SEQUENCE [LARGE SCALE GENOMIC DNA]</scope>
    <source>
        <strain evidence="6 7">Cbm 6</strain>
    </source>
</reference>
<keyword evidence="4" id="KW-0804">Transcription</keyword>
<dbReference type="Proteomes" id="UP001611383">
    <property type="component" value="Chromosome"/>
</dbReference>
<protein>
    <submittedName>
        <fullName evidence="6">DeoR/GlpR transcriptional regulator</fullName>
    </submittedName>
</protein>
<dbReference type="InterPro" id="IPR014036">
    <property type="entry name" value="DeoR-like_C"/>
</dbReference>
<evidence type="ECO:0000256" key="2">
    <source>
        <dbReference type="ARBA" id="ARBA00023015"/>
    </source>
</evidence>
<keyword evidence="2" id="KW-0805">Transcription regulation</keyword>
<dbReference type="SUPFAM" id="SSF100950">
    <property type="entry name" value="NagB/RpiA/CoA transferase-like"/>
    <property type="match status" value="1"/>
</dbReference>